<dbReference type="OrthoDB" id="2342932at2759"/>
<comment type="subunit">
    <text evidence="4">Part of a SCF (SKP1-cullin-F-box) protein ligase complex.</text>
</comment>
<dbReference type="GO" id="GO:0005634">
    <property type="term" value="C:nucleus"/>
    <property type="evidence" value="ECO:0000318"/>
    <property type="project" value="GO_Central"/>
</dbReference>
<reference evidence="8" key="1">
    <citation type="journal article" date="2010" name="Nat. Biotechnol.">
        <title>Draft genome sequence of the oilseed species Ricinus communis.</title>
        <authorList>
            <person name="Chan A.P."/>
            <person name="Crabtree J."/>
            <person name="Zhao Q."/>
            <person name="Lorenzi H."/>
            <person name="Orvis J."/>
            <person name="Puiu D."/>
            <person name="Melake-Berhan A."/>
            <person name="Jones K.M."/>
            <person name="Redman J."/>
            <person name="Chen G."/>
            <person name="Cahoon E.B."/>
            <person name="Gedil M."/>
            <person name="Stanke M."/>
            <person name="Haas B.J."/>
            <person name="Wortman J.R."/>
            <person name="Fraser-Liggett C.M."/>
            <person name="Ravel J."/>
            <person name="Rabinowicz P.D."/>
        </authorList>
    </citation>
    <scope>NUCLEOTIDE SEQUENCE [LARGE SCALE GENOMIC DNA]</scope>
    <source>
        <strain evidence="8">cv. Hale</strain>
    </source>
</reference>
<dbReference type="InterPro" id="IPR036296">
    <property type="entry name" value="SKP1-like_dim_sf"/>
</dbReference>
<comment type="pathway">
    <text evidence="1 4">Protein modification; protein ubiquitination.</text>
</comment>
<dbReference type="KEGG" id="rcu:8261447"/>
<name>B9RSN9_RICCO</name>
<dbReference type="InterPro" id="IPR011333">
    <property type="entry name" value="SKP1/BTB/POZ_sf"/>
</dbReference>
<evidence type="ECO:0000313" key="8">
    <source>
        <dbReference type="Proteomes" id="UP000008311"/>
    </source>
</evidence>
<evidence type="ECO:0000259" key="5">
    <source>
        <dbReference type="Pfam" id="PF01466"/>
    </source>
</evidence>
<dbReference type="GO" id="GO:0016567">
    <property type="term" value="P:protein ubiquitination"/>
    <property type="evidence" value="ECO:0007669"/>
    <property type="project" value="UniProtKB-UniRule"/>
</dbReference>
<evidence type="ECO:0000256" key="2">
    <source>
        <dbReference type="ARBA" id="ARBA00009993"/>
    </source>
</evidence>
<dbReference type="GO" id="GO:0097602">
    <property type="term" value="F:cullin family protein binding"/>
    <property type="evidence" value="ECO:0000318"/>
    <property type="project" value="GO_Central"/>
</dbReference>
<dbReference type="STRING" id="3988.B9RSN9"/>
<dbReference type="Proteomes" id="UP000008311">
    <property type="component" value="Unassembled WGS sequence"/>
</dbReference>
<dbReference type="PANTHER" id="PTHR11165">
    <property type="entry name" value="SKP1"/>
    <property type="match status" value="1"/>
</dbReference>
<dbReference type="EMBL" id="EQ973811">
    <property type="protein sequence ID" value="EEF45656.1"/>
    <property type="molecule type" value="Genomic_DNA"/>
</dbReference>
<dbReference type="Gene3D" id="3.30.710.10">
    <property type="entry name" value="Potassium Channel Kv1.1, Chain A"/>
    <property type="match status" value="1"/>
</dbReference>
<comment type="similarity">
    <text evidence="2 4">Belongs to the SKP1 family.</text>
</comment>
<dbReference type="Pfam" id="PF03931">
    <property type="entry name" value="Skp1_POZ"/>
    <property type="match status" value="1"/>
</dbReference>
<dbReference type="PIRSF" id="PIRSF028729">
    <property type="entry name" value="E3_ubiquit_lig_SCF_Skp"/>
    <property type="match status" value="1"/>
</dbReference>
<dbReference type="AlphaFoldDB" id="B9RSN9"/>
<dbReference type="InterPro" id="IPR001232">
    <property type="entry name" value="SKP1-like"/>
</dbReference>
<evidence type="ECO:0000256" key="1">
    <source>
        <dbReference type="ARBA" id="ARBA00004906"/>
    </source>
</evidence>
<accession>B9RSN9</accession>
<dbReference type="GO" id="GO:0031146">
    <property type="term" value="P:SCF-dependent proteasomal ubiquitin-dependent protein catabolic process"/>
    <property type="evidence" value="ECO:0000318"/>
    <property type="project" value="GO_Central"/>
</dbReference>
<sequence length="168" mass="19018">MESSKTIITLKTSDEELFEVEKSVAMEMVTVKNFIDEDDDDSSSMSKLTIIPVPAVSSESLSMIITYIDKHLQLKAIGADEGAKKAYDARFMEQASKHGLLLELILAANYLDVQYLLDKLNDAVAKLIENKSVEFVRDFFGIQNDFTSEEEAKIRQDHIWAFKDVDKD</sequence>
<dbReference type="InterPro" id="IPR016072">
    <property type="entry name" value="Skp1_comp_dimer"/>
</dbReference>
<evidence type="ECO:0000256" key="3">
    <source>
        <dbReference type="ARBA" id="ARBA00022786"/>
    </source>
</evidence>
<feature type="domain" description="SKP1 component dimerisation" evidence="5">
    <location>
        <begin position="114"/>
        <end position="161"/>
    </location>
</feature>
<evidence type="ECO:0000313" key="7">
    <source>
        <dbReference type="EMBL" id="EEF45656.1"/>
    </source>
</evidence>
<organism evidence="7 8">
    <name type="scientific">Ricinus communis</name>
    <name type="common">Castor bean</name>
    <dbReference type="NCBI Taxonomy" id="3988"/>
    <lineage>
        <taxon>Eukaryota</taxon>
        <taxon>Viridiplantae</taxon>
        <taxon>Streptophyta</taxon>
        <taxon>Embryophyta</taxon>
        <taxon>Tracheophyta</taxon>
        <taxon>Spermatophyta</taxon>
        <taxon>Magnoliopsida</taxon>
        <taxon>eudicotyledons</taxon>
        <taxon>Gunneridae</taxon>
        <taxon>Pentapetalae</taxon>
        <taxon>rosids</taxon>
        <taxon>fabids</taxon>
        <taxon>Malpighiales</taxon>
        <taxon>Euphorbiaceae</taxon>
        <taxon>Acalyphoideae</taxon>
        <taxon>Acalypheae</taxon>
        <taxon>Ricinus</taxon>
    </lineage>
</organism>
<proteinExistence type="inferred from homology"/>
<keyword evidence="3 4" id="KW-0833">Ubl conjugation pathway</keyword>
<dbReference type="InParanoid" id="B9RSN9"/>
<feature type="domain" description="SKP1 component POZ" evidence="6">
    <location>
        <begin position="7"/>
        <end position="72"/>
    </location>
</feature>
<evidence type="ECO:0000259" key="6">
    <source>
        <dbReference type="Pfam" id="PF03931"/>
    </source>
</evidence>
<dbReference type="InterPro" id="IPR016073">
    <property type="entry name" value="Skp1_comp_POZ"/>
</dbReference>
<dbReference type="UniPathway" id="UPA00143"/>
<dbReference type="Pfam" id="PF01466">
    <property type="entry name" value="Skp1"/>
    <property type="match status" value="1"/>
</dbReference>
<protein>
    <recommendedName>
        <fullName evidence="4">SKP1-like protein</fullName>
    </recommendedName>
</protein>
<evidence type="ECO:0000256" key="4">
    <source>
        <dbReference type="PIRNR" id="PIRNR028729"/>
    </source>
</evidence>
<dbReference type="SUPFAM" id="SSF54695">
    <property type="entry name" value="POZ domain"/>
    <property type="match status" value="1"/>
</dbReference>
<dbReference type="SMART" id="SM00512">
    <property type="entry name" value="Skp1"/>
    <property type="match status" value="1"/>
</dbReference>
<dbReference type="eggNOG" id="KOG1724">
    <property type="taxonomic scope" value="Eukaryota"/>
</dbReference>
<dbReference type="GO" id="GO:0005737">
    <property type="term" value="C:cytoplasm"/>
    <property type="evidence" value="ECO:0000318"/>
    <property type="project" value="GO_Central"/>
</dbReference>
<keyword evidence="8" id="KW-1185">Reference proteome</keyword>
<gene>
    <name evidence="7" type="ORF">RCOM_1728190</name>
</gene>
<comment type="function">
    <text evidence="4">Involved in ubiquitination and subsequent proteasomal degradation of target proteins. Together with CUL1, RBX1 and a F-box protein, it forms a SCF E3 ubiquitin ligase complex. The functional specificity of this complex depends on the type of F-box protein. In the SCF complex, it serves as an adapter that links the F-box protein to CUL1.</text>
</comment>
<dbReference type="GO" id="GO:0009867">
    <property type="term" value="P:jasmonic acid mediated signaling pathway"/>
    <property type="evidence" value="ECO:0007669"/>
    <property type="project" value="UniProtKB-ARBA"/>
</dbReference>
<dbReference type="InterPro" id="IPR016897">
    <property type="entry name" value="SKP1"/>
</dbReference>
<dbReference type="SUPFAM" id="SSF81382">
    <property type="entry name" value="Skp1 dimerisation domain-like"/>
    <property type="match status" value="1"/>
</dbReference>